<evidence type="ECO:0000256" key="1">
    <source>
        <dbReference type="ARBA" id="ARBA00004328"/>
    </source>
</evidence>
<organism evidence="4">
    <name type="scientific">Siphoviridae sp. ctLNL10</name>
    <dbReference type="NCBI Taxonomy" id="2825453"/>
    <lineage>
        <taxon>Viruses</taxon>
        <taxon>Duplodnaviria</taxon>
        <taxon>Heunggongvirae</taxon>
        <taxon>Uroviricota</taxon>
        <taxon>Caudoviricetes</taxon>
    </lineage>
</organism>
<sequence length="438" mass="48125">MLWYGLDNTGEKDNADLLQTILDSVPNGTTLYFPTGEYLLSHGVTVNKSIQLLGDRKGRYLAANDSAKIHGSCLKFMDSVSNATMITQGNDCWSLTMYNLILLGNSGKFYDDGLNDETIPYAEYRYEVINENVNGVLCVHSTDISDCSFCAFSGYGLSNAQAQNINQCMFYGNGIGIYVAKNDIMLRDCYITAGKTGIYCPGSKNIMIFGCYLDLFAEHAIYCESYLSGFINAYIDHTIYSGIHADTLNNIFVIANIHRTGMYYSGKTIDDLKVSDNAADELENFRKASAISCSKTLKSTFQLGANSKSNDDAGTSNKSSPILALYVTQAYTSILIGAEMDVYVRVFNTSGALTLISNKGVVCYSNAIIRSTPNLVIKSYSPSAGSKAQDIGDIWYDSYKKELYMATAVTDLSTTWEKQYMAKDIDALEARIAALESK</sequence>
<comment type="subcellular location">
    <subcellularLocation>
        <location evidence="1">Virion</location>
    </subcellularLocation>
</comment>
<keyword evidence="4" id="KW-0456">Lyase</keyword>
<evidence type="ECO:0000256" key="2">
    <source>
        <dbReference type="ARBA" id="ARBA00022844"/>
    </source>
</evidence>
<dbReference type="InterPro" id="IPR011050">
    <property type="entry name" value="Pectin_lyase_fold/virulence"/>
</dbReference>
<dbReference type="GO" id="GO:0019058">
    <property type="term" value="P:viral life cycle"/>
    <property type="evidence" value="ECO:0007669"/>
    <property type="project" value="UniProtKB-ARBA"/>
</dbReference>
<evidence type="ECO:0000259" key="3">
    <source>
        <dbReference type="Pfam" id="PF12708"/>
    </source>
</evidence>
<dbReference type="GO" id="GO:0016829">
    <property type="term" value="F:lyase activity"/>
    <property type="evidence" value="ECO:0007669"/>
    <property type="project" value="UniProtKB-KW"/>
</dbReference>
<reference evidence="4" key="1">
    <citation type="journal article" date="2021" name="Proc. Natl. Acad. Sci. U.S.A.">
        <title>A Catalog of Tens of Thousands of Viruses from Human Metagenomes Reveals Hidden Associations with Chronic Diseases.</title>
        <authorList>
            <person name="Tisza M.J."/>
            <person name="Buck C.B."/>
        </authorList>
    </citation>
    <scope>NUCLEOTIDE SEQUENCE</scope>
    <source>
        <strain evidence="4">CtLNL10</strain>
    </source>
</reference>
<dbReference type="InterPro" id="IPR012334">
    <property type="entry name" value="Pectin_lyas_fold"/>
</dbReference>
<keyword evidence="2" id="KW-0946">Virion</keyword>
<name>A0A8S5Q4V8_9CAUD</name>
<dbReference type="GO" id="GO:0044423">
    <property type="term" value="C:virion component"/>
    <property type="evidence" value="ECO:0007669"/>
    <property type="project" value="UniProtKB-KW"/>
</dbReference>
<dbReference type="SUPFAM" id="SSF51126">
    <property type="entry name" value="Pectin lyase-like"/>
    <property type="match status" value="1"/>
</dbReference>
<protein>
    <submittedName>
        <fullName evidence="4">Pectate lyase</fullName>
    </submittedName>
</protein>
<proteinExistence type="predicted"/>
<dbReference type="GO" id="GO:0051701">
    <property type="term" value="P:biological process involved in interaction with host"/>
    <property type="evidence" value="ECO:0007669"/>
    <property type="project" value="UniProtKB-ARBA"/>
</dbReference>
<evidence type="ECO:0000313" key="4">
    <source>
        <dbReference type="EMBL" id="DAE13795.1"/>
    </source>
</evidence>
<dbReference type="Gene3D" id="2.160.20.10">
    <property type="entry name" value="Single-stranded right-handed beta-helix, Pectin lyase-like"/>
    <property type="match status" value="1"/>
</dbReference>
<accession>A0A8S5Q4V8</accession>
<dbReference type="Pfam" id="PF12708">
    <property type="entry name" value="Pect-lyase_RHGA_epim"/>
    <property type="match status" value="1"/>
</dbReference>
<feature type="domain" description="Rhamnogalacturonase A/B/Epimerase-like pectate lyase" evidence="3">
    <location>
        <begin position="4"/>
        <end position="210"/>
    </location>
</feature>
<dbReference type="EMBL" id="BK015570">
    <property type="protein sequence ID" value="DAE13795.1"/>
    <property type="molecule type" value="Genomic_DNA"/>
</dbReference>
<dbReference type="InterPro" id="IPR024535">
    <property type="entry name" value="RHGA/B-epi-like_pectate_lyase"/>
</dbReference>